<accession>A0A0X9VIY4</accession>
<dbReference type="NCBIfam" id="NF001379">
    <property type="entry name" value="PRK00279.1-1"/>
    <property type="match status" value="1"/>
</dbReference>
<dbReference type="InterPro" id="IPR027417">
    <property type="entry name" value="P-loop_NTPase"/>
</dbReference>
<evidence type="ECO:0000313" key="10">
    <source>
        <dbReference type="Proteomes" id="UP000069926"/>
    </source>
</evidence>
<dbReference type="InterPro" id="IPR033690">
    <property type="entry name" value="Adenylat_kinase_CS"/>
</dbReference>
<dbReference type="Pfam" id="PF05191">
    <property type="entry name" value="ADK_lid"/>
    <property type="match status" value="1"/>
</dbReference>
<comment type="subcellular location">
    <subcellularLocation>
        <location evidence="5 7">Cytoplasm</location>
    </subcellularLocation>
</comment>
<evidence type="ECO:0000256" key="2">
    <source>
        <dbReference type="ARBA" id="ARBA00022727"/>
    </source>
</evidence>
<dbReference type="AlphaFoldDB" id="A0A0X9VIY4"/>
<organism evidence="9 10">
    <name type="scientific">Candidatus Arsenophonus lipoptenae</name>
    <dbReference type="NCBI Taxonomy" id="634113"/>
    <lineage>
        <taxon>Bacteria</taxon>
        <taxon>Pseudomonadati</taxon>
        <taxon>Pseudomonadota</taxon>
        <taxon>Gammaproteobacteria</taxon>
        <taxon>Enterobacterales</taxon>
        <taxon>Morganellaceae</taxon>
        <taxon>Arsenophonus</taxon>
    </lineage>
</organism>
<sequence>MRIIFLGAPGSGKGTQAQLIRQKYDIQKISIGDILRNAANKNIHLDIKTKKLMDKGDYIKDELVINLIKNYLANHNYQKGFILDGFPRTIPQAKAIKNINISIDYVFEFDISDEIIIERIIGRRIHIPSGRVYHIKFNPPKIENKDDITGEKLIIRPDDKEAVVRKRLIEYHKFTKPLIEYYRHESYITNVKYFKLNASFSIKKISKKLFKILG</sequence>
<dbReference type="InterPro" id="IPR007862">
    <property type="entry name" value="Adenylate_kinase_lid-dom"/>
</dbReference>
<feature type="domain" description="Adenylate kinase active site lid" evidence="8">
    <location>
        <begin position="123"/>
        <end position="158"/>
    </location>
</feature>
<feature type="binding site" evidence="5">
    <location>
        <position position="200"/>
    </location>
    <ligand>
        <name>ATP</name>
        <dbReference type="ChEBI" id="CHEBI:30616"/>
    </ligand>
</feature>
<dbReference type="InterPro" id="IPR000850">
    <property type="entry name" value="Adenylat/UMP-CMP_kin"/>
</dbReference>
<dbReference type="UniPathway" id="UPA00588">
    <property type="reaction ID" value="UER00649"/>
</dbReference>
<dbReference type="Proteomes" id="UP000069926">
    <property type="component" value="Chromosome"/>
</dbReference>
<evidence type="ECO:0000256" key="6">
    <source>
        <dbReference type="RuleBase" id="RU003330"/>
    </source>
</evidence>
<dbReference type="OrthoDB" id="9805030at2"/>
<dbReference type="NCBIfam" id="TIGR01351">
    <property type="entry name" value="adk"/>
    <property type="match status" value="1"/>
</dbReference>
<dbReference type="GO" id="GO:0005524">
    <property type="term" value="F:ATP binding"/>
    <property type="evidence" value="ECO:0007669"/>
    <property type="project" value="UniProtKB-UniRule"/>
</dbReference>
<dbReference type="CDD" id="cd01428">
    <property type="entry name" value="ADK"/>
    <property type="match status" value="1"/>
</dbReference>
<protein>
    <recommendedName>
        <fullName evidence="5 7">Adenylate kinase</fullName>
        <shortName evidence="5">AK</shortName>
        <ecNumber evidence="5 7">2.7.4.3</ecNumber>
    </recommendedName>
    <alternativeName>
        <fullName evidence="5">ATP-AMP transphosphorylase</fullName>
    </alternativeName>
    <alternativeName>
        <fullName evidence="5">ATP:AMP phosphotransferase</fullName>
    </alternativeName>
    <alternativeName>
        <fullName evidence="5">Adenylate monophosphate kinase</fullName>
    </alternativeName>
</protein>
<dbReference type="GO" id="GO:0044209">
    <property type="term" value="P:AMP salvage"/>
    <property type="evidence" value="ECO:0007669"/>
    <property type="project" value="UniProtKB-UniRule"/>
</dbReference>
<keyword evidence="1 5" id="KW-0808">Transferase</keyword>
<dbReference type="RefSeq" id="WP_066283434.1">
    <property type="nucleotide sequence ID" value="NZ_CP013920.1"/>
</dbReference>
<dbReference type="HAMAP" id="MF_00235">
    <property type="entry name" value="Adenylate_kinase_Adk"/>
    <property type="match status" value="1"/>
</dbReference>
<feature type="binding site" evidence="5">
    <location>
        <position position="167"/>
    </location>
    <ligand>
        <name>AMP</name>
        <dbReference type="ChEBI" id="CHEBI:456215"/>
    </ligand>
</feature>
<keyword evidence="10" id="KW-1185">Reference proteome</keyword>
<dbReference type="Gene3D" id="3.40.50.300">
    <property type="entry name" value="P-loop containing nucleotide triphosphate hydrolases"/>
    <property type="match status" value="1"/>
</dbReference>
<feature type="binding site" evidence="5">
    <location>
        <begin position="132"/>
        <end position="133"/>
    </location>
    <ligand>
        <name>ATP</name>
        <dbReference type="ChEBI" id="CHEBI:30616"/>
    </ligand>
</feature>
<evidence type="ECO:0000256" key="5">
    <source>
        <dbReference type="HAMAP-Rule" id="MF_00235"/>
    </source>
</evidence>
<comment type="caution">
    <text evidence="5">Lacks conserved residue(s) required for the propagation of feature annotation.</text>
</comment>
<dbReference type="FunFam" id="3.40.50.300:FF:000106">
    <property type="entry name" value="Adenylate kinase mitochondrial"/>
    <property type="match status" value="1"/>
</dbReference>
<comment type="pathway">
    <text evidence="5">Purine metabolism; AMP biosynthesis via salvage pathway; AMP from ADP: step 1/1.</text>
</comment>
<dbReference type="GO" id="GO:0005737">
    <property type="term" value="C:cytoplasm"/>
    <property type="evidence" value="ECO:0007669"/>
    <property type="project" value="UniProtKB-SubCell"/>
</dbReference>
<proteinExistence type="inferred from homology"/>
<dbReference type="PANTHER" id="PTHR23359">
    <property type="entry name" value="NUCLEOTIDE KINASE"/>
    <property type="match status" value="1"/>
</dbReference>
<feature type="binding site" evidence="5">
    <location>
        <begin position="10"/>
        <end position="15"/>
    </location>
    <ligand>
        <name>ATP</name>
        <dbReference type="ChEBI" id="CHEBI:30616"/>
    </ligand>
</feature>
<comment type="domain">
    <text evidence="5">Consists of three domains, a large central CORE domain and two small peripheral domains, NMPbind and LID, which undergo movements during catalysis. The LID domain closes over the site of phosphoryl transfer upon ATP binding. Assembling and dissambling the active center during each catalytic cycle provides an effective means to prevent ATP hydrolysis.</text>
</comment>
<reference evidence="9 10" key="1">
    <citation type="submission" date="2016-01" db="EMBL/GenBank/DDBJ databases">
        <title>Genome sequence of Ca. Arsenophonus lipopteni, the exclusive symbiont of a blood sucking fly Lipoptena cervi (Diptera: Hippoboscidae).</title>
        <authorList>
            <person name="Novakova E."/>
            <person name="Hypsa V."/>
            <person name="Nguyen P."/>
            <person name="Husnik F."/>
            <person name="Darby A.C."/>
        </authorList>
    </citation>
    <scope>NUCLEOTIDE SEQUENCE [LARGE SCALE GENOMIC DNA]</scope>
    <source>
        <strain evidence="9 10">CB</strain>
    </source>
</reference>
<feature type="region of interest" description="NMP" evidence="5">
    <location>
        <begin position="30"/>
        <end position="59"/>
    </location>
</feature>
<keyword evidence="5" id="KW-0963">Cytoplasm</keyword>
<keyword evidence="4 5" id="KW-0418">Kinase</keyword>
<keyword evidence="3 5" id="KW-0547">Nucleotide-binding</keyword>
<evidence type="ECO:0000256" key="3">
    <source>
        <dbReference type="ARBA" id="ARBA00022741"/>
    </source>
</evidence>
<dbReference type="PATRIC" id="fig|634113.3.peg.357"/>
<evidence type="ECO:0000256" key="7">
    <source>
        <dbReference type="RuleBase" id="RU003331"/>
    </source>
</evidence>
<gene>
    <name evidence="5 9" type="primary">adk</name>
    <name evidence="9" type="ORF">AUT07_00370</name>
</gene>
<dbReference type="PROSITE" id="PS00113">
    <property type="entry name" value="ADENYLATE_KINASE"/>
    <property type="match status" value="1"/>
</dbReference>
<dbReference type="GO" id="GO:0004017">
    <property type="term" value="F:AMP kinase activity"/>
    <property type="evidence" value="ECO:0007669"/>
    <property type="project" value="UniProtKB-UniRule"/>
</dbReference>
<feature type="region of interest" description="LID" evidence="5">
    <location>
        <begin position="122"/>
        <end position="159"/>
    </location>
</feature>
<comment type="subunit">
    <text evidence="5 7">Monomer.</text>
</comment>
<evidence type="ECO:0000256" key="1">
    <source>
        <dbReference type="ARBA" id="ARBA00022679"/>
    </source>
</evidence>
<dbReference type="STRING" id="634113.AUT07_00370"/>
<evidence type="ECO:0000313" key="9">
    <source>
        <dbReference type="EMBL" id="AMA64945.1"/>
    </source>
</evidence>
<evidence type="ECO:0000256" key="4">
    <source>
        <dbReference type="ARBA" id="ARBA00022777"/>
    </source>
</evidence>
<dbReference type="Pfam" id="PF00406">
    <property type="entry name" value="ADK"/>
    <property type="match status" value="1"/>
</dbReference>
<comment type="catalytic activity">
    <reaction evidence="5 7">
        <text>AMP + ATP = 2 ADP</text>
        <dbReference type="Rhea" id="RHEA:12973"/>
        <dbReference type="ChEBI" id="CHEBI:30616"/>
        <dbReference type="ChEBI" id="CHEBI:456215"/>
        <dbReference type="ChEBI" id="CHEBI:456216"/>
        <dbReference type="EC" id="2.7.4.3"/>
    </reaction>
</comment>
<comment type="similarity">
    <text evidence="5 6">Belongs to the adenylate kinase family.</text>
</comment>
<feature type="binding site" evidence="5">
    <location>
        <begin position="57"/>
        <end position="59"/>
    </location>
    <ligand>
        <name>AMP</name>
        <dbReference type="ChEBI" id="CHEBI:456215"/>
    </ligand>
</feature>
<dbReference type="KEGG" id="asy:AUT07_00370"/>
<comment type="function">
    <text evidence="5">Catalyzes the reversible transfer of the terminal phosphate group between ATP and AMP. Plays an important role in cellular energy homeostasis and in adenine nucleotide metabolism.</text>
</comment>
<feature type="binding site" evidence="5">
    <location>
        <position position="123"/>
    </location>
    <ligand>
        <name>ATP</name>
        <dbReference type="ChEBI" id="CHEBI:30616"/>
    </ligand>
</feature>
<feature type="binding site" evidence="5">
    <location>
        <position position="36"/>
    </location>
    <ligand>
        <name>AMP</name>
        <dbReference type="ChEBI" id="CHEBI:456215"/>
    </ligand>
</feature>
<dbReference type="EMBL" id="CP013920">
    <property type="protein sequence ID" value="AMA64945.1"/>
    <property type="molecule type" value="Genomic_DNA"/>
</dbReference>
<dbReference type="InterPro" id="IPR006259">
    <property type="entry name" value="Adenyl_kin_sub"/>
</dbReference>
<name>A0A0X9VIY4_9GAMM</name>
<evidence type="ECO:0000259" key="8">
    <source>
        <dbReference type="Pfam" id="PF05191"/>
    </source>
</evidence>
<keyword evidence="2 5" id="KW-0545">Nucleotide biosynthesis</keyword>
<feature type="binding site" evidence="5">
    <location>
        <begin position="85"/>
        <end position="88"/>
    </location>
    <ligand>
        <name>AMP</name>
        <dbReference type="ChEBI" id="CHEBI:456215"/>
    </ligand>
</feature>
<dbReference type="EC" id="2.7.4.3" evidence="5 7"/>
<feature type="binding site" evidence="5">
    <location>
        <position position="92"/>
    </location>
    <ligand>
        <name>AMP</name>
        <dbReference type="ChEBI" id="CHEBI:456215"/>
    </ligand>
</feature>
<dbReference type="PRINTS" id="PR00094">
    <property type="entry name" value="ADENYLTKNASE"/>
</dbReference>
<dbReference type="SUPFAM" id="SSF52540">
    <property type="entry name" value="P-loop containing nucleoside triphosphate hydrolases"/>
    <property type="match status" value="1"/>
</dbReference>
<keyword evidence="5 7" id="KW-0067">ATP-binding</keyword>
<feature type="binding site" evidence="5">
    <location>
        <position position="156"/>
    </location>
    <ligand>
        <name>AMP</name>
        <dbReference type="ChEBI" id="CHEBI:456215"/>
    </ligand>
</feature>